<dbReference type="HOGENOM" id="CLU_2826449_0_0_11"/>
<evidence type="ECO:0000313" key="2">
    <source>
        <dbReference type="EMBL" id="ABK69284.1"/>
    </source>
</evidence>
<feature type="region of interest" description="Disordered" evidence="1">
    <location>
        <begin position="1"/>
        <end position="66"/>
    </location>
</feature>
<evidence type="ECO:0000313" key="3">
    <source>
        <dbReference type="Proteomes" id="UP000001574"/>
    </source>
</evidence>
<dbReference type="EMBL" id="CP000479">
    <property type="protein sequence ID" value="ABK69284.1"/>
    <property type="molecule type" value="Genomic_DNA"/>
</dbReference>
<name>A0A0H3A440_MYCA1</name>
<protein>
    <submittedName>
        <fullName evidence="2">Uncharacterized protein</fullName>
    </submittedName>
</protein>
<gene>
    <name evidence="2" type="ordered locus">MAV_0712</name>
</gene>
<reference evidence="2 3" key="1">
    <citation type="submission" date="2006-10" db="EMBL/GenBank/DDBJ databases">
        <authorList>
            <person name="Fleischmann R.D."/>
            <person name="Dodson R.J."/>
            <person name="Haft D.H."/>
            <person name="Merkel J.S."/>
            <person name="Nelson W.C."/>
            <person name="Fraser C.M."/>
        </authorList>
    </citation>
    <scope>NUCLEOTIDE SEQUENCE [LARGE SCALE GENOMIC DNA]</scope>
    <source>
        <strain evidence="2 3">104</strain>
    </source>
</reference>
<evidence type="ECO:0000256" key="1">
    <source>
        <dbReference type="SAM" id="MobiDB-lite"/>
    </source>
</evidence>
<proteinExistence type="predicted"/>
<feature type="compositionally biased region" description="Basic and acidic residues" evidence="1">
    <location>
        <begin position="35"/>
        <end position="46"/>
    </location>
</feature>
<organism evidence="2 3">
    <name type="scientific">Mycobacterium avium (strain 104)</name>
    <dbReference type="NCBI Taxonomy" id="243243"/>
    <lineage>
        <taxon>Bacteria</taxon>
        <taxon>Bacillati</taxon>
        <taxon>Actinomycetota</taxon>
        <taxon>Actinomycetes</taxon>
        <taxon>Mycobacteriales</taxon>
        <taxon>Mycobacteriaceae</taxon>
        <taxon>Mycobacterium</taxon>
        <taxon>Mycobacterium avium complex (MAC)</taxon>
    </lineage>
</organism>
<dbReference type="KEGG" id="mav:MAV_0712"/>
<sequence>MLPSARPSKPARQASGQLSDIVRSNHSLPPTGGARGDRGKPPETARKQLINRCLSGSGLLRGEPVR</sequence>
<dbReference type="AlphaFoldDB" id="A0A0H3A440"/>
<feature type="compositionally biased region" description="Polar residues" evidence="1">
    <location>
        <begin position="14"/>
        <end position="28"/>
    </location>
</feature>
<accession>A0A0H3A440</accession>
<dbReference type="Proteomes" id="UP000001574">
    <property type="component" value="Chromosome"/>
</dbReference>